<keyword evidence="5" id="KW-0560">Oxidoreductase</keyword>
<keyword evidence="3" id="KW-0349">Heme</keyword>
<evidence type="ECO:0000256" key="5">
    <source>
        <dbReference type="ARBA" id="ARBA00023002"/>
    </source>
</evidence>
<dbReference type="PANTHER" id="PTHR33577">
    <property type="entry name" value="STERIGMATOCYSTIN BIOSYNTHESIS PEROXIDASE STCC-RELATED"/>
    <property type="match status" value="1"/>
</dbReference>
<dbReference type="InterPro" id="IPR000028">
    <property type="entry name" value="Chloroperoxidase"/>
</dbReference>
<feature type="signal peptide" evidence="8">
    <location>
        <begin position="1"/>
        <end position="24"/>
    </location>
</feature>
<proteinExistence type="inferred from homology"/>
<comment type="cofactor">
    <cofactor evidence="1">
        <name>heme b</name>
        <dbReference type="ChEBI" id="CHEBI:60344"/>
    </cofactor>
</comment>
<evidence type="ECO:0000256" key="8">
    <source>
        <dbReference type="SAM" id="SignalP"/>
    </source>
</evidence>
<keyword evidence="8" id="KW-0732">Signal</keyword>
<evidence type="ECO:0000256" key="4">
    <source>
        <dbReference type="ARBA" id="ARBA00022723"/>
    </source>
</evidence>
<evidence type="ECO:0000256" key="3">
    <source>
        <dbReference type="ARBA" id="ARBA00022617"/>
    </source>
</evidence>
<sequence length="252" mass="27146">MVSAFVSLSLSLSLSIFALLGASSTSPSDLPVGAYFRPTGSDVSGFPDATTKYVRSPCPALNALANHGYLPRDGKNITQADYKVALMLVYNIAEEVANTLTGVLPNVSSLAYLGRHNLIEHDASLAHADVSFKKDPAELDDALWQDLASRAVDGKLGVVQLAGARKDRERRCKAKSTGCEFGLKQRFMAYGESALMLRGLGGNNDESITLDTAESFFVHERIPENYTRPPTPVSQPKLLATIAKIQALSPFQ</sequence>
<keyword evidence="6" id="KW-0408">Iron</keyword>
<evidence type="ECO:0000256" key="1">
    <source>
        <dbReference type="ARBA" id="ARBA00001970"/>
    </source>
</evidence>
<protein>
    <recommendedName>
        <fullName evidence="9">Heme haloperoxidase family profile domain-containing protein</fullName>
    </recommendedName>
</protein>
<dbReference type="PANTHER" id="PTHR33577:SF9">
    <property type="entry name" value="PEROXIDASE STCC"/>
    <property type="match status" value="1"/>
</dbReference>
<evidence type="ECO:0000256" key="7">
    <source>
        <dbReference type="ARBA" id="ARBA00025795"/>
    </source>
</evidence>
<comment type="similarity">
    <text evidence="7">Belongs to the chloroperoxidase family.</text>
</comment>
<evidence type="ECO:0000313" key="10">
    <source>
        <dbReference type="EMBL" id="KAJ0391150.1"/>
    </source>
</evidence>
<evidence type="ECO:0000256" key="2">
    <source>
        <dbReference type="ARBA" id="ARBA00022559"/>
    </source>
</evidence>
<keyword evidence="2" id="KW-0575">Peroxidase</keyword>
<accession>A0AAD5L6G2</accession>
<dbReference type="SUPFAM" id="SSF47571">
    <property type="entry name" value="Cloroperoxidase"/>
    <property type="match status" value="1"/>
</dbReference>
<dbReference type="GO" id="GO:0046872">
    <property type="term" value="F:metal ion binding"/>
    <property type="evidence" value="ECO:0007669"/>
    <property type="project" value="UniProtKB-KW"/>
</dbReference>
<organism evidence="10 11">
    <name type="scientific">Pythium insidiosum</name>
    <name type="common">Pythiosis disease agent</name>
    <dbReference type="NCBI Taxonomy" id="114742"/>
    <lineage>
        <taxon>Eukaryota</taxon>
        <taxon>Sar</taxon>
        <taxon>Stramenopiles</taxon>
        <taxon>Oomycota</taxon>
        <taxon>Peronosporomycetes</taxon>
        <taxon>Pythiales</taxon>
        <taxon>Pythiaceae</taxon>
        <taxon>Pythium</taxon>
    </lineage>
</organism>
<dbReference type="Pfam" id="PF01328">
    <property type="entry name" value="Peroxidase_2"/>
    <property type="match status" value="1"/>
</dbReference>
<dbReference type="AlphaFoldDB" id="A0AAD5L6G2"/>
<dbReference type="InterPro" id="IPR036851">
    <property type="entry name" value="Chloroperoxidase-like_sf"/>
</dbReference>
<gene>
    <name evidence="10" type="ORF">P43SY_010849</name>
</gene>
<comment type="caution">
    <text evidence="10">The sequence shown here is derived from an EMBL/GenBank/DDBJ whole genome shotgun (WGS) entry which is preliminary data.</text>
</comment>
<keyword evidence="11" id="KW-1185">Reference proteome</keyword>
<feature type="chain" id="PRO_5041925611" description="Heme haloperoxidase family profile domain-containing protein" evidence="8">
    <location>
        <begin position="25"/>
        <end position="252"/>
    </location>
</feature>
<reference evidence="10" key="1">
    <citation type="submission" date="2021-12" db="EMBL/GenBank/DDBJ databases">
        <title>Prjna785345.</title>
        <authorList>
            <person name="Rujirawat T."/>
            <person name="Krajaejun T."/>
        </authorList>
    </citation>
    <scope>NUCLEOTIDE SEQUENCE</scope>
    <source>
        <strain evidence="10">Pi057C3</strain>
    </source>
</reference>
<evidence type="ECO:0000256" key="6">
    <source>
        <dbReference type="ARBA" id="ARBA00023004"/>
    </source>
</evidence>
<name>A0AAD5L6G2_PYTIN</name>
<dbReference type="GO" id="GO:0004601">
    <property type="term" value="F:peroxidase activity"/>
    <property type="evidence" value="ECO:0007669"/>
    <property type="project" value="UniProtKB-KW"/>
</dbReference>
<dbReference type="EMBL" id="JAKCXM010001274">
    <property type="protein sequence ID" value="KAJ0391150.1"/>
    <property type="molecule type" value="Genomic_DNA"/>
</dbReference>
<keyword evidence="4" id="KW-0479">Metal-binding</keyword>
<feature type="domain" description="Heme haloperoxidase family profile" evidence="9">
    <location>
        <begin position="31"/>
        <end position="240"/>
    </location>
</feature>
<evidence type="ECO:0000313" key="11">
    <source>
        <dbReference type="Proteomes" id="UP001209570"/>
    </source>
</evidence>
<dbReference type="Gene3D" id="1.10.489.10">
    <property type="entry name" value="Chloroperoxidase-like"/>
    <property type="match status" value="1"/>
</dbReference>
<evidence type="ECO:0000259" key="9">
    <source>
        <dbReference type="PROSITE" id="PS51405"/>
    </source>
</evidence>
<dbReference type="Proteomes" id="UP001209570">
    <property type="component" value="Unassembled WGS sequence"/>
</dbReference>
<dbReference type="PROSITE" id="PS51405">
    <property type="entry name" value="HEME_HALOPEROXIDASE"/>
    <property type="match status" value="1"/>
</dbReference>